<keyword evidence="4" id="KW-0862">Zinc</keyword>
<dbReference type="SMART" id="SM00355">
    <property type="entry name" value="ZnF_C2H2"/>
    <property type="match status" value="2"/>
</dbReference>
<dbReference type="InterPro" id="IPR013087">
    <property type="entry name" value="Znf_C2H2_type"/>
</dbReference>
<evidence type="ECO:0000256" key="4">
    <source>
        <dbReference type="ARBA" id="ARBA00022833"/>
    </source>
</evidence>
<protein>
    <recommendedName>
        <fullName evidence="9">C2H2-type domain-containing protein</fullName>
    </recommendedName>
</protein>
<dbReference type="PROSITE" id="PS00028">
    <property type="entry name" value="ZINC_FINGER_C2H2_1"/>
    <property type="match status" value="1"/>
</dbReference>
<evidence type="ECO:0000256" key="3">
    <source>
        <dbReference type="ARBA" id="ARBA00022771"/>
    </source>
</evidence>
<reference evidence="10 11" key="1">
    <citation type="submission" date="2023-01" db="EMBL/GenBank/DDBJ databases">
        <title>Analysis of 21 Apiospora genomes using comparative genomics revels a genus with tremendous synthesis potential of carbohydrate active enzymes and secondary metabolites.</title>
        <authorList>
            <person name="Sorensen T."/>
        </authorList>
    </citation>
    <scope>NUCLEOTIDE SEQUENCE [LARGE SCALE GENOMIC DNA]</scope>
    <source>
        <strain evidence="10 11">CBS 33761</strain>
    </source>
</reference>
<dbReference type="InterPro" id="IPR036236">
    <property type="entry name" value="Znf_C2H2_sf"/>
</dbReference>
<organism evidence="10 11">
    <name type="scientific">Apiospora rasikravindrae</name>
    <dbReference type="NCBI Taxonomy" id="990691"/>
    <lineage>
        <taxon>Eukaryota</taxon>
        <taxon>Fungi</taxon>
        <taxon>Dikarya</taxon>
        <taxon>Ascomycota</taxon>
        <taxon>Pezizomycotina</taxon>
        <taxon>Sordariomycetes</taxon>
        <taxon>Xylariomycetidae</taxon>
        <taxon>Amphisphaeriales</taxon>
        <taxon>Apiosporaceae</taxon>
        <taxon>Apiospora</taxon>
    </lineage>
</organism>
<keyword evidence="11" id="KW-1185">Reference proteome</keyword>
<dbReference type="InterPro" id="IPR051061">
    <property type="entry name" value="Zinc_finger_trans_reg"/>
</dbReference>
<evidence type="ECO:0000313" key="10">
    <source>
        <dbReference type="EMBL" id="KAK8030078.1"/>
    </source>
</evidence>
<dbReference type="Proteomes" id="UP001444661">
    <property type="component" value="Unassembled WGS sequence"/>
</dbReference>
<sequence length="560" mass="63696">MGHSKSEFGRLEFWLWCQLRWWVLYLNRSSQEDYDNYQLLQHPSFRNSGLQFHDTTDLFASQNSPNTLIIPSHSGAPDQFSSDHFDFQNVAFHPDALNEAINTIPDCDPGPAYQACIYDLGLPPLASELDLFSTWPQSQSDSTTEATPDLSLSPLSDHSLLPPHYSPLPRFGICHDCAAGLSSSSTPSGHNCIPRGRSHIPESNCAAVFGSYGSLLQHQVSKHKPRNYVCNLGECTQSFEHEKDLRRHQRSRVHQTESTPLYRCSCGKGSARKDHHHSHMNSCHNKANRVPHNPYTCLCGNEEHEFDAHQAHIDSRFVSLVLELLNDNYYLYLRRYDKVKLNFDQWTKPVPRFTVKNHEIRRLGYFMYRWNYLEIPEDRTPRSLTAIDVYLTEWAVPDISNTAGEHAAPRPNILGVCFDIVAGHGARHRSAIDVYLTEWIDPDSFRIIEGCRARGLSAMDVYLTEWVDPDTLSTVKDRKARRLSAIDVYLTEWIEPDILGPVANRAVRHASAIDKYLIEWLDPDILDIIDSLMYISPTGSADIHIPTTPPASGIWHGILV</sequence>
<proteinExistence type="predicted"/>
<dbReference type="PANTHER" id="PTHR46179:SF13">
    <property type="entry name" value="C2H2-TYPE DOMAIN-CONTAINING PROTEIN"/>
    <property type="match status" value="1"/>
</dbReference>
<name>A0ABR1SE50_9PEZI</name>
<dbReference type="EMBL" id="JAQQWK010000010">
    <property type="protein sequence ID" value="KAK8030078.1"/>
    <property type="molecule type" value="Genomic_DNA"/>
</dbReference>
<keyword evidence="3 8" id="KW-0863">Zinc-finger</keyword>
<evidence type="ECO:0000256" key="8">
    <source>
        <dbReference type="PROSITE-ProRule" id="PRU00042"/>
    </source>
</evidence>
<evidence type="ECO:0000256" key="1">
    <source>
        <dbReference type="ARBA" id="ARBA00004123"/>
    </source>
</evidence>
<dbReference type="Gene3D" id="3.30.160.60">
    <property type="entry name" value="Classic Zinc Finger"/>
    <property type="match status" value="1"/>
</dbReference>
<keyword evidence="2" id="KW-0479">Metal-binding</keyword>
<accession>A0ABR1SE50</accession>
<keyword evidence="7" id="KW-0539">Nucleus</keyword>
<comment type="subcellular location">
    <subcellularLocation>
        <location evidence="1">Nucleus</location>
    </subcellularLocation>
</comment>
<evidence type="ECO:0000256" key="2">
    <source>
        <dbReference type="ARBA" id="ARBA00022723"/>
    </source>
</evidence>
<comment type="caution">
    <text evidence="10">The sequence shown here is derived from an EMBL/GenBank/DDBJ whole genome shotgun (WGS) entry which is preliminary data.</text>
</comment>
<evidence type="ECO:0000256" key="7">
    <source>
        <dbReference type="ARBA" id="ARBA00023242"/>
    </source>
</evidence>
<dbReference type="PANTHER" id="PTHR46179">
    <property type="entry name" value="ZINC FINGER PROTEIN"/>
    <property type="match status" value="1"/>
</dbReference>
<evidence type="ECO:0000256" key="6">
    <source>
        <dbReference type="ARBA" id="ARBA00023163"/>
    </source>
</evidence>
<feature type="domain" description="C2H2-type" evidence="9">
    <location>
        <begin position="228"/>
        <end position="259"/>
    </location>
</feature>
<gene>
    <name evidence="10" type="ORF">PG993_011369</name>
</gene>
<evidence type="ECO:0000313" key="11">
    <source>
        <dbReference type="Proteomes" id="UP001444661"/>
    </source>
</evidence>
<evidence type="ECO:0000259" key="9">
    <source>
        <dbReference type="PROSITE" id="PS50157"/>
    </source>
</evidence>
<dbReference type="PROSITE" id="PS50157">
    <property type="entry name" value="ZINC_FINGER_C2H2_2"/>
    <property type="match status" value="1"/>
</dbReference>
<keyword evidence="5" id="KW-0805">Transcription regulation</keyword>
<keyword evidence="6" id="KW-0804">Transcription</keyword>
<evidence type="ECO:0000256" key="5">
    <source>
        <dbReference type="ARBA" id="ARBA00023015"/>
    </source>
</evidence>
<dbReference type="SUPFAM" id="SSF57667">
    <property type="entry name" value="beta-beta-alpha zinc fingers"/>
    <property type="match status" value="1"/>
</dbReference>